<feature type="domain" description="PglD N-terminal" evidence="3">
    <location>
        <begin position="4"/>
        <end position="82"/>
    </location>
</feature>
<evidence type="ECO:0000259" key="3">
    <source>
        <dbReference type="Pfam" id="PF17836"/>
    </source>
</evidence>
<comment type="caution">
    <text evidence="4">The sequence shown here is derived from an EMBL/GenBank/DDBJ whole genome shotgun (WGS) entry which is preliminary data.</text>
</comment>
<dbReference type="PANTHER" id="PTHR43300">
    <property type="entry name" value="ACETYLTRANSFERASE"/>
    <property type="match status" value="1"/>
</dbReference>
<feature type="site" description="Increases basicity of active site His" evidence="1">
    <location>
        <position position="138"/>
    </location>
</feature>
<evidence type="ECO:0000313" key="5">
    <source>
        <dbReference type="Proteomes" id="UP000429595"/>
    </source>
</evidence>
<dbReference type="InterPro" id="IPR050179">
    <property type="entry name" value="Trans_hexapeptide_repeat"/>
</dbReference>
<dbReference type="PANTHER" id="PTHR43300:SF7">
    <property type="entry name" value="UDP-N-ACETYLBACILLOSAMINE N-ACETYLTRANSFERASE"/>
    <property type="match status" value="1"/>
</dbReference>
<dbReference type="Gene3D" id="3.40.50.20">
    <property type="match status" value="1"/>
</dbReference>
<dbReference type="Gene3D" id="2.160.10.10">
    <property type="entry name" value="Hexapeptide repeat proteins"/>
    <property type="match status" value="1"/>
</dbReference>
<protein>
    <submittedName>
        <fullName evidence="4">Acetyltransferase</fullName>
    </submittedName>
</protein>
<dbReference type="EMBL" id="WEIO01000003">
    <property type="protein sequence ID" value="KAB7707375.1"/>
    <property type="molecule type" value="Genomic_DNA"/>
</dbReference>
<dbReference type="InterPro" id="IPR011004">
    <property type="entry name" value="Trimer_LpxA-like_sf"/>
</dbReference>
<proteinExistence type="predicted"/>
<feature type="binding site" evidence="2">
    <location>
        <position position="70"/>
    </location>
    <ligand>
        <name>substrate</name>
    </ligand>
</feature>
<organism evidence="4 5">
    <name type="scientific">Bacillus aerolatus</name>
    <dbReference type="NCBI Taxonomy" id="2653354"/>
    <lineage>
        <taxon>Bacteria</taxon>
        <taxon>Bacillati</taxon>
        <taxon>Bacillota</taxon>
        <taxon>Bacilli</taxon>
        <taxon>Bacillales</taxon>
        <taxon>Bacillaceae</taxon>
        <taxon>Bacillus</taxon>
    </lineage>
</organism>
<dbReference type="InterPro" id="IPR041561">
    <property type="entry name" value="PglD_N"/>
</dbReference>
<dbReference type="InterPro" id="IPR001451">
    <property type="entry name" value="Hexapep"/>
</dbReference>
<gene>
    <name evidence="4" type="ORF">F9802_06385</name>
</gene>
<feature type="binding site" evidence="2">
    <location>
        <position position="146"/>
    </location>
    <ligand>
        <name>acetyl-CoA</name>
        <dbReference type="ChEBI" id="CHEBI:57288"/>
    </ligand>
</feature>
<dbReference type="NCBIfam" id="TIGR03570">
    <property type="entry name" value="NeuD_NnaD"/>
    <property type="match status" value="1"/>
</dbReference>
<accession>A0A6I1FGR2</accession>
<evidence type="ECO:0000256" key="2">
    <source>
        <dbReference type="PIRSR" id="PIRSR620019-2"/>
    </source>
</evidence>
<dbReference type="InterPro" id="IPR020019">
    <property type="entry name" value="AcTrfase_PglD-like"/>
</dbReference>
<feature type="active site" description="Proton acceptor" evidence="1">
    <location>
        <position position="137"/>
    </location>
</feature>
<dbReference type="Proteomes" id="UP000429595">
    <property type="component" value="Unassembled WGS sequence"/>
</dbReference>
<dbReference type="AlphaFoldDB" id="A0A6I1FGR2"/>
<evidence type="ECO:0000256" key="1">
    <source>
        <dbReference type="PIRSR" id="PIRSR620019-1"/>
    </source>
</evidence>
<dbReference type="GO" id="GO:0016740">
    <property type="term" value="F:transferase activity"/>
    <property type="evidence" value="ECO:0007669"/>
    <property type="project" value="UniProtKB-KW"/>
</dbReference>
<sequence length="208" mass="21782">MKPIAVIGEGGHSKVVQDTIQAMGEYQLIALLDDKYTEPSKEGKVILAPVSYAFELMQIETKVQLVIAIGNNRVRKQIAERLAAQNARFAVLIHPTAVLSPSAVIKEGTVVMPNTVINADAEIGRHVIINTSAVIEHDNFVGDYAHVSPGAILTGNVTVGEGTQIGAGATVIPGNRIGQWSMIGAGSTVITNIADEVTAVGAPARVIG</sequence>
<dbReference type="Pfam" id="PF17836">
    <property type="entry name" value="PglD_N"/>
    <property type="match status" value="1"/>
</dbReference>
<name>A0A6I1FGR2_9BACI</name>
<dbReference type="RefSeq" id="WP_152150339.1">
    <property type="nucleotide sequence ID" value="NZ_WEIO01000003.1"/>
</dbReference>
<reference evidence="4 5" key="1">
    <citation type="submission" date="2019-10" db="EMBL/GenBank/DDBJ databases">
        <title>Bacillus aerolatum sp. nov., isolated from bioaerosol of sport playgrounds.</title>
        <authorList>
            <person name="Chen P."/>
            <person name="Zhang G."/>
        </authorList>
    </citation>
    <scope>NUCLEOTIDE SEQUENCE [LARGE SCALE GENOMIC DNA]</scope>
    <source>
        <strain evidence="4 5">CX253</strain>
    </source>
</reference>
<keyword evidence="4" id="KW-0808">Transferase</keyword>
<evidence type="ECO:0000313" key="4">
    <source>
        <dbReference type="EMBL" id="KAB7707375.1"/>
    </source>
</evidence>
<dbReference type="SUPFAM" id="SSF51161">
    <property type="entry name" value="Trimeric LpxA-like enzymes"/>
    <property type="match status" value="1"/>
</dbReference>
<keyword evidence="5" id="KW-1185">Reference proteome</keyword>
<dbReference type="Pfam" id="PF00132">
    <property type="entry name" value="Hexapep"/>
    <property type="match status" value="1"/>
</dbReference>
<dbReference type="CDD" id="cd03360">
    <property type="entry name" value="LbH_AT_putative"/>
    <property type="match status" value="1"/>
</dbReference>